<evidence type="ECO:0000313" key="2">
    <source>
        <dbReference type="EMBL" id="KAI7754893.1"/>
    </source>
</evidence>
<organism evidence="2 3">
    <name type="scientific">Ambrosia artemisiifolia</name>
    <name type="common">Common ragweed</name>
    <dbReference type="NCBI Taxonomy" id="4212"/>
    <lineage>
        <taxon>Eukaryota</taxon>
        <taxon>Viridiplantae</taxon>
        <taxon>Streptophyta</taxon>
        <taxon>Embryophyta</taxon>
        <taxon>Tracheophyta</taxon>
        <taxon>Spermatophyta</taxon>
        <taxon>Magnoliopsida</taxon>
        <taxon>eudicotyledons</taxon>
        <taxon>Gunneridae</taxon>
        <taxon>Pentapetalae</taxon>
        <taxon>asterids</taxon>
        <taxon>campanulids</taxon>
        <taxon>Asterales</taxon>
        <taxon>Asteraceae</taxon>
        <taxon>Asteroideae</taxon>
        <taxon>Heliantheae alliance</taxon>
        <taxon>Heliantheae</taxon>
        <taxon>Ambrosia</taxon>
    </lineage>
</organism>
<feature type="transmembrane region" description="Helical" evidence="1">
    <location>
        <begin position="6"/>
        <end position="25"/>
    </location>
</feature>
<proteinExistence type="predicted"/>
<keyword evidence="1" id="KW-0472">Membrane</keyword>
<protein>
    <submittedName>
        <fullName evidence="2">Uncharacterized protein</fullName>
    </submittedName>
</protein>
<reference evidence="2" key="1">
    <citation type="submission" date="2022-06" db="EMBL/GenBank/DDBJ databases">
        <title>Uncovering the hologenomic basis of an extraordinary plant invasion.</title>
        <authorList>
            <person name="Bieker V.C."/>
            <person name="Martin M.D."/>
            <person name="Gilbert T."/>
            <person name="Hodgins K."/>
            <person name="Battlay P."/>
            <person name="Petersen B."/>
            <person name="Wilson J."/>
        </authorList>
    </citation>
    <scope>NUCLEOTIDE SEQUENCE</scope>
    <source>
        <strain evidence="2">AA19_3_7</strain>
        <tissue evidence="2">Leaf</tissue>
    </source>
</reference>
<dbReference type="AlphaFoldDB" id="A0AAD5D6Q9"/>
<gene>
    <name evidence="2" type="ORF">M8C21_026679</name>
</gene>
<sequence length="26" mass="3063">MKMNCEALSLTAVKLFFFVPVCLFFY</sequence>
<comment type="caution">
    <text evidence="2">The sequence shown here is derived from an EMBL/GenBank/DDBJ whole genome shotgun (WGS) entry which is preliminary data.</text>
</comment>
<dbReference type="EMBL" id="JAMZMK010002287">
    <property type="protein sequence ID" value="KAI7754893.1"/>
    <property type="molecule type" value="Genomic_DNA"/>
</dbReference>
<dbReference type="Proteomes" id="UP001206925">
    <property type="component" value="Unassembled WGS sequence"/>
</dbReference>
<evidence type="ECO:0000256" key="1">
    <source>
        <dbReference type="SAM" id="Phobius"/>
    </source>
</evidence>
<keyword evidence="1" id="KW-1133">Transmembrane helix</keyword>
<keyword evidence="3" id="KW-1185">Reference proteome</keyword>
<name>A0AAD5D6Q9_AMBAR</name>
<evidence type="ECO:0000313" key="3">
    <source>
        <dbReference type="Proteomes" id="UP001206925"/>
    </source>
</evidence>
<accession>A0AAD5D6Q9</accession>
<keyword evidence="1" id="KW-0812">Transmembrane</keyword>